<evidence type="ECO:0000313" key="2">
    <source>
        <dbReference type="EMBL" id="PXA04914.1"/>
    </source>
</evidence>
<keyword evidence="1" id="KW-0472">Membrane</keyword>
<keyword evidence="3" id="KW-1185">Reference proteome</keyword>
<comment type="caution">
    <text evidence="2">The sequence shown here is derived from an EMBL/GenBank/DDBJ whole genome shotgun (WGS) entry which is preliminary data.</text>
</comment>
<dbReference type="AlphaFoldDB" id="A0A317ZGZ4"/>
<keyword evidence="1" id="KW-1133">Transmembrane helix</keyword>
<dbReference type="EMBL" id="QHJQ01000002">
    <property type="protein sequence ID" value="PXA04914.1"/>
    <property type="molecule type" value="Genomic_DNA"/>
</dbReference>
<keyword evidence="1" id="KW-0812">Transmembrane</keyword>
<proteinExistence type="predicted"/>
<evidence type="ECO:0000313" key="3">
    <source>
        <dbReference type="Proteomes" id="UP000247099"/>
    </source>
</evidence>
<reference evidence="2 3" key="1">
    <citation type="submission" date="2018-05" db="EMBL/GenBank/DDBJ databases">
        <title>Coraliomargarita sinensis sp. nov., isolated from a marine solar saltern.</title>
        <authorList>
            <person name="Zhou L.Y."/>
        </authorList>
    </citation>
    <scope>NUCLEOTIDE SEQUENCE [LARGE SCALE GENOMIC DNA]</scope>
    <source>
        <strain evidence="2 3">WN38</strain>
    </source>
</reference>
<sequence>MNFDKPLARPIRVLLKPSLYALPASAACLIISRFLPYEYSEIVFPSAFAVFSCCIVLWTPYLIATGACFYMMSQLEFPMSLAIEEWSLHVLLLSVIAIMLWRTYRHWPFDKKKKGKTAPWWAFLLGGSAALGLFALMAYFLHYQDL</sequence>
<feature type="transmembrane region" description="Helical" evidence="1">
    <location>
        <begin position="48"/>
        <end position="73"/>
    </location>
</feature>
<feature type="transmembrane region" description="Helical" evidence="1">
    <location>
        <begin position="121"/>
        <end position="141"/>
    </location>
</feature>
<feature type="transmembrane region" description="Helical" evidence="1">
    <location>
        <begin position="20"/>
        <end position="36"/>
    </location>
</feature>
<dbReference type="InParanoid" id="A0A317ZGZ4"/>
<feature type="transmembrane region" description="Helical" evidence="1">
    <location>
        <begin position="79"/>
        <end position="101"/>
    </location>
</feature>
<dbReference type="Proteomes" id="UP000247099">
    <property type="component" value="Unassembled WGS sequence"/>
</dbReference>
<organism evidence="2 3">
    <name type="scientific">Coraliomargarita sinensis</name>
    <dbReference type="NCBI Taxonomy" id="2174842"/>
    <lineage>
        <taxon>Bacteria</taxon>
        <taxon>Pseudomonadati</taxon>
        <taxon>Verrucomicrobiota</taxon>
        <taxon>Opitutia</taxon>
        <taxon>Puniceicoccales</taxon>
        <taxon>Coraliomargaritaceae</taxon>
        <taxon>Coraliomargarita</taxon>
    </lineage>
</organism>
<evidence type="ECO:0000256" key="1">
    <source>
        <dbReference type="SAM" id="Phobius"/>
    </source>
</evidence>
<protein>
    <submittedName>
        <fullName evidence="2">Uncharacterized protein</fullName>
    </submittedName>
</protein>
<dbReference type="PROSITE" id="PS51257">
    <property type="entry name" value="PROKAR_LIPOPROTEIN"/>
    <property type="match status" value="1"/>
</dbReference>
<name>A0A317ZGZ4_9BACT</name>
<gene>
    <name evidence="2" type="ORF">DDZ13_02820</name>
</gene>
<accession>A0A317ZGZ4</accession>